<dbReference type="PROSITE" id="PS51257">
    <property type="entry name" value="PROKAR_LIPOPROTEIN"/>
    <property type="match status" value="1"/>
</dbReference>
<keyword evidence="1" id="KW-0732">Signal</keyword>
<feature type="signal peptide" evidence="1">
    <location>
        <begin position="1"/>
        <end position="29"/>
    </location>
</feature>
<evidence type="ECO:0000313" key="2">
    <source>
        <dbReference type="EMBL" id="THD06013.1"/>
    </source>
</evidence>
<feature type="chain" id="PRO_5020997692" evidence="1">
    <location>
        <begin position="30"/>
        <end position="174"/>
    </location>
</feature>
<evidence type="ECO:0000256" key="1">
    <source>
        <dbReference type="SAM" id="SignalP"/>
    </source>
</evidence>
<dbReference type="SUPFAM" id="SSF48452">
    <property type="entry name" value="TPR-like"/>
    <property type="match status" value="1"/>
</dbReference>
<proteinExistence type="predicted"/>
<dbReference type="EMBL" id="MWIO01000047">
    <property type="protein sequence ID" value="THD06013.1"/>
    <property type="molecule type" value="Genomic_DNA"/>
</dbReference>
<name>A0A4S3KC71_9GAMM</name>
<dbReference type="Gene3D" id="1.25.40.10">
    <property type="entry name" value="Tetratricopeptide repeat domain"/>
    <property type="match status" value="1"/>
</dbReference>
<comment type="caution">
    <text evidence="2">The sequence shown here is derived from an EMBL/GenBank/DDBJ whole genome shotgun (WGS) entry which is preliminary data.</text>
</comment>
<dbReference type="AlphaFoldDB" id="A0A4S3KC71"/>
<dbReference type="InterPro" id="IPR011990">
    <property type="entry name" value="TPR-like_helical_dom_sf"/>
</dbReference>
<accession>A0A4S3KC71</accession>
<gene>
    <name evidence="2" type="ORF">B1991_15070</name>
</gene>
<dbReference type="Proteomes" id="UP000306317">
    <property type="component" value="Unassembled WGS sequence"/>
</dbReference>
<sequence length="174" mass="18598">MTSRRLAPLLLSALLATLAGCGVFRSAPAAAPAVAPDHDAVAAIRAAGAHDDSVIDVKPLRDPAVDALMTEAAQDERSGNYTAAATALDKALQISPEAPDLLQDRAEIAIRLKNFVRAEKLAHKSWTLGPRLGPLCARNWQTIVETRLQANDKTGASTARKWVQQCRKAGVPRY</sequence>
<dbReference type="RefSeq" id="WP_342773785.1">
    <property type="nucleotide sequence ID" value="NZ_MWIO01000047.1"/>
</dbReference>
<dbReference type="Pfam" id="PF14559">
    <property type="entry name" value="TPR_19"/>
    <property type="match status" value="1"/>
</dbReference>
<reference evidence="2 3" key="1">
    <citation type="submission" date="2017-02" db="EMBL/GenBank/DDBJ databases">
        <title>Whole genome sequencing of Rhodanobacter lindaniclasticus DSM 17932.</title>
        <authorList>
            <person name="Kumar S."/>
            <person name="Patil P."/>
            <person name="Patil P.B."/>
        </authorList>
    </citation>
    <scope>NUCLEOTIDE SEQUENCE [LARGE SCALE GENOMIC DNA]</scope>
    <source>
        <strain evidence="2 3">DSM 17932</strain>
    </source>
</reference>
<protein>
    <submittedName>
        <fullName evidence="2">Uncharacterized protein</fullName>
    </submittedName>
</protein>
<keyword evidence="3" id="KW-1185">Reference proteome</keyword>
<evidence type="ECO:0000313" key="3">
    <source>
        <dbReference type="Proteomes" id="UP000306317"/>
    </source>
</evidence>
<organism evidence="2 3">
    <name type="scientific">Rhodanobacter lindaniclasticus</name>
    <dbReference type="NCBI Taxonomy" id="75310"/>
    <lineage>
        <taxon>Bacteria</taxon>
        <taxon>Pseudomonadati</taxon>
        <taxon>Pseudomonadota</taxon>
        <taxon>Gammaproteobacteria</taxon>
        <taxon>Lysobacterales</taxon>
        <taxon>Rhodanobacteraceae</taxon>
        <taxon>Rhodanobacter</taxon>
    </lineage>
</organism>